<comment type="caution">
    <text evidence="3">The sequence shown here is derived from an EMBL/GenBank/DDBJ whole genome shotgun (WGS) entry which is preliminary data.</text>
</comment>
<dbReference type="InterPro" id="IPR006311">
    <property type="entry name" value="TAT_signal"/>
</dbReference>
<dbReference type="PANTHER" id="PTHR11895:SF170">
    <property type="entry name" value="AMIDASE"/>
    <property type="match status" value="1"/>
</dbReference>
<evidence type="ECO:0000313" key="3">
    <source>
        <dbReference type="EMBL" id="TYO64472.1"/>
    </source>
</evidence>
<dbReference type="NCBIfam" id="NF005565">
    <property type="entry name" value="PRK07235.1"/>
    <property type="match status" value="1"/>
</dbReference>
<dbReference type="InterPro" id="IPR000120">
    <property type="entry name" value="Amidase"/>
</dbReference>
<dbReference type="Gene3D" id="3.90.1300.10">
    <property type="entry name" value="Amidase signature (AS) domain"/>
    <property type="match status" value="1"/>
</dbReference>
<reference evidence="3 4" key="1">
    <citation type="submission" date="2019-08" db="EMBL/GenBank/DDBJ databases">
        <title>Bradyrhizobium hipponensis sp. nov., a rhizobium isolated from a Lupinus angustifolius root nodule in Tunisia.</title>
        <authorList>
            <person name="Off K."/>
            <person name="Rejili M."/>
            <person name="Mars M."/>
            <person name="Brachmann A."/>
            <person name="Marin M."/>
        </authorList>
    </citation>
    <scope>NUCLEOTIDE SEQUENCE [LARGE SCALE GENOMIC DNA]</scope>
    <source>
        <strain evidence="4">aSej3</strain>
    </source>
</reference>
<organism evidence="3 4">
    <name type="scientific">Bradyrhizobium hipponense</name>
    <dbReference type="NCBI Taxonomy" id="2605638"/>
    <lineage>
        <taxon>Bacteria</taxon>
        <taxon>Pseudomonadati</taxon>
        <taxon>Pseudomonadota</taxon>
        <taxon>Alphaproteobacteria</taxon>
        <taxon>Hyphomicrobiales</taxon>
        <taxon>Nitrobacteraceae</taxon>
        <taxon>Bradyrhizobium</taxon>
    </lineage>
</organism>
<feature type="domain" description="Amidase" evidence="2">
    <location>
        <begin position="126"/>
        <end position="538"/>
    </location>
</feature>
<dbReference type="AlphaFoldDB" id="A0A5S4YKM7"/>
<accession>A0A5S4YKM7</accession>
<protein>
    <submittedName>
        <fullName evidence="3">Amidase</fullName>
    </submittedName>
</protein>
<gene>
    <name evidence="3" type="ORF">FXV83_21805</name>
</gene>
<dbReference type="InterPro" id="IPR023631">
    <property type="entry name" value="Amidase_dom"/>
</dbReference>
<dbReference type="SUPFAM" id="SSF75304">
    <property type="entry name" value="Amidase signature (AS) enzymes"/>
    <property type="match status" value="1"/>
</dbReference>
<dbReference type="InterPro" id="IPR036928">
    <property type="entry name" value="AS_sf"/>
</dbReference>
<dbReference type="Gene3D" id="1.10.20.60">
    <property type="entry name" value="Glu-tRNAGln amidotransferase C subunit, N-terminal domain"/>
    <property type="match status" value="1"/>
</dbReference>
<dbReference type="Proteomes" id="UP000324797">
    <property type="component" value="Unassembled WGS sequence"/>
</dbReference>
<dbReference type="PROSITE" id="PS51318">
    <property type="entry name" value="TAT"/>
    <property type="match status" value="1"/>
</dbReference>
<evidence type="ECO:0000256" key="1">
    <source>
        <dbReference type="SAM" id="MobiDB-lite"/>
    </source>
</evidence>
<dbReference type="Pfam" id="PF01425">
    <property type="entry name" value="Amidase"/>
    <property type="match status" value="1"/>
</dbReference>
<sequence length="548" mass="58238">MRASPDYSRRRFLHAGAAATVVAAARTPVRAAAEAGTQLPPSTATAPRILRKPPLPELERIAKSYNLALSRDDLTSFRNLMDGVLASYRRLDQFAEPTLAVKYPRDAGFRPGPSDNRLNAWYWRCSIKGATSGPLAAKKIAIKDNVCVAGIPMMNGSNVLEGYVPDVDATIVTRILDAGGEIIGKAVCEHLCFSGGSHTSDTGPVLNPHDPKRSAGGSSSGSAALVVAGECDMAIGGDQGGSIRIPSSFCGAVGHKPTHGLVPYTGVFPIELTLDHTGPIARTAGDAARLLEVLAGADGLDPRQPAGLRTEAYTKQLTGDARGLRIGIVKEGFGWPNSEPDVDAMVREAAQRLTRAGGTVSEVSIPLHRDGIHIWNAIAVEGATALMVAGNSMGTNWKGHYTTSLLDFYGRSRRVRANDLSETVKLVVLLGQYMQDNYQGRYYAKAQNLARVLRAAYDEQLKGVDLLLMPTLPLKATLLPPPDASREDYVARALEMISNTCPFDVTGHPAASVPAGMSAGLPVGMMLVGRHWEDGTVLRAADAFQTVG</sequence>
<dbReference type="PANTHER" id="PTHR11895">
    <property type="entry name" value="TRANSAMIDASE"/>
    <property type="match status" value="1"/>
</dbReference>
<keyword evidence="4" id="KW-1185">Reference proteome</keyword>
<evidence type="ECO:0000313" key="4">
    <source>
        <dbReference type="Proteomes" id="UP000324797"/>
    </source>
</evidence>
<proteinExistence type="predicted"/>
<name>A0A5S4YKM7_9BRAD</name>
<feature type="region of interest" description="Disordered" evidence="1">
    <location>
        <begin position="199"/>
        <end position="221"/>
    </location>
</feature>
<dbReference type="GO" id="GO:0003824">
    <property type="term" value="F:catalytic activity"/>
    <property type="evidence" value="ECO:0007669"/>
    <property type="project" value="InterPro"/>
</dbReference>
<dbReference type="EMBL" id="VSTH01000075">
    <property type="protein sequence ID" value="TYO64472.1"/>
    <property type="molecule type" value="Genomic_DNA"/>
</dbReference>
<evidence type="ECO:0000259" key="2">
    <source>
        <dbReference type="Pfam" id="PF01425"/>
    </source>
</evidence>